<dbReference type="RefSeq" id="WP_227351720.1">
    <property type="nucleotide sequence ID" value="NZ_JAJDKX010000001.1"/>
</dbReference>
<dbReference type="Pfam" id="PF05895">
    <property type="entry name" value="DUF859"/>
    <property type="match status" value="1"/>
</dbReference>
<evidence type="ECO:0000313" key="1">
    <source>
        <dbReference type="EMBL" id="MCQ5060709.1"/>
    </source>
</evidence>
<dbReference type="EMBL" id="JANGBO010000001">
    <property type="protein sequence ID" value="MCQ5060709.1"/>
    <property type="molecule type" value="Genomic_DNA"/>
</dbReference>
<comment type="caution">
    <text evidence="1">The sequence shown here is derived from an EMBL/GenBank/DDBJ whole genome shotgun (WGS) entry which is preliminary data.</text>
</comment>
<dbReference type="Proteomes" id="UP001204814">
    <property type="component" value="Unassembled WGS sequence"/>
</dbReference>
<sequence length="467" mass="50840">MATFGTTNKYINYSVNSQELSYDINSNTSVVRVWIDVWRTNTGYTTYGNGTVYARINGTVYSAGIGTGQKITSSAIRLGTWDVTVGHNSDGSKSIGVSGWISHDRFSSSENGYTHTLTTIPRQANITDSPTTFKDTDNPWFKYSNPGNFNMECWLEPNPNGEHYAKRTLSGTSGTFTWELTNDERKQLREACKGKTCTIRIGLYSNNCSWASYHDRTYQMTNAEPTINSVVTSIVNPFGSLCLQNKSNIKFTISATAKYGATITNYAVSGNNFSYAGSKNTCQTSNIRDSGSLKYTVTVTDSRGFTASTTKTINVTGYSYPTISMEAFRSNSSGTKDVSSGTYICVKPVFTYSAITGNSIASKAIKINDTSKSTSFQSGGSYVFSGYSLNDSYDVVCTVTDTVGNSASITATITGAKIPFNISKNKDAIGLGTVAKYEGYINIGYGFCNENGEQLFMFGLTENYDDD</sequence>
<proteinExistence type="predicted"/>
<organism evidence="1 2">
    <name type="scientific">Faecalibacillus intestinalis</name>
    <dbReference type="NCBI Taxonomy" id="1982626"/>
    <lineage>
        <taxon>Bacteria</taxon>
        <taxon>Bacillati</taxon>
        <taxon>Bacillota</taxon>
        <taxon>Erysipelotrichia</taxon>
        <taxon>Erysipelotrichales</taxon>
        <taxon>Coprobacillaceae</taxon>
        <taxon>Faecalibacillus</taxon>
    </lineage>
</organism>
<gene>
    <name evidence="1" type="ORF">NE542_02505</name>
</gene>
<dbReference type="InterPro" id="IPR008577">
    <property type="entry name" value="DUF859"/>
</dbReference>
<evidence type="ECO:0000313" key="2">
    <source>
        <dbReference type="Proteomes" id="UP001204814"/>
    </source>
</evidence>
<protein>
    <submittedName>
        <fullName evidence="1">DUF859 domain-containing protein</fullName>
    </submittedName>
</protein>
<accession>A0AAP2XLK3</accession>
<dbReference type="AlphaFoldDB" id="A0AAP2XLK3"/>
<reference evidence="1" key="1">
    <citation type="submission" date="2022-06" db="EMBL/GenBank/DDBJ databases">
        <title>Isolation of gut microbiota from human fecal samples.</title>
        <authorList>
            <person name="Pamer E.G."/>
            <person name="Barat B."/>
            <person name="Waligurski E."/>
            <person name="Medina S."/>
            <person name="Paddock L."/>
            <person name="Mostad J."/>
        </authorList>
    </citation>
    <scope>NUCLEOTIDE SEQUENCE</scope>
    <source>
        <strain evidence="1">DFI.6.24</strain>
    </source>
</reference>
<name>A0AAP2XLK3_9FIRM</name>